<dbReference type="GO" id="GO:0005829">
    <property type="term" value="C:cytosol"/>
    <property type="evidence" value="ECO:0007669"/>
    <property type="project" value="TreeGrafter"/>
</dbReference>
<evidence type="ECO:0000259" key="19">
    <source>
        <dbReference type="Pfam" id="PF08264"/>
    </source>
</evidence>
<dbReference type="GO" id="GO:0006937">
    <property type="term" value="P:regulation of muscle contraction"/>
    <property type="evidence" value="ECO:0007669"/>
    <property type="project" value="UniProtKB-ARBA"/>
</dbReference>
<evidence type="ECO:0000256" key="1">
    <source>
        <dbReference type="ARBA" id="ARBA00003363"/>
    </source>
</evidence>
<dbReference type="Pfam" id="PF08264">
    <property type="entry name" value="Anticodon_1"/>
    <property type="match status" value="1"/>
</dbReference>
<dbReference type="Gene3D" id="1.10.730.10">
    <property type="entry name" value="Isoleucyl-tRNA Synthetase, Domain 1"/>
    <property type="match status" value="1"/>
</dbReference>
<dbReference type="InterPro" id="IPR014729">
    <property type="entry name" value="Rossmann-like_a/b/a_fold"/>
</dbReference>
<dbReference type="InterPro" id="IPR001978">
    <property type="entry name" value="Troponin"/>
</dbReference>
<dbReference type="Proteomes" id="UP001142055">
    <property type="component" value="Chromosome 3"/>
</dbReference>
<evidence type="ECO:0000256" key="12">
    <source>
        <dbReference type="ARBA" id="ARBA00023146"/>
    </source>
</evidence>
<evidence type="ECO:0000256" key="6">
    <source>
        <dbReference type="ARBA" id="ARBA00013169"/>
    </source>
</evidence>
<dbReference type="GO" id="GO:0045214">
    <property type="term" value="P:sarcomere organization"/>
    <property type="evidence" value="ECO:0007669"/>
    <property type="project" value="UniProtKB-ARBA"/>
</dbReference>
<dbReference type="GO" id="GO:0002161">
    <property type="term" value="F:aminoacyl-tRNA deacylase activity"/>
    <property type="evidence" value="ECO:0007669"/>
    <property type="project" value="InterPro"/>
</dbReference>
<evidence type="ECO:0000256" key="10">
    <source>
        <dbReference type="ARBA" id="ARBA00022840"/>
    </source>
</evidence>
<feature type="region of interest" description="Disordered" evidence="17">
    <location>
        <begin position="422"/>
        <end position="441"/>
    </location>
</feature>
<feature type="domain" description="Aminoacyl-tRNA synthetase class Ia" evidence="18">
    <location>
        <begin position="474"/>
        <end position="1110"/>
    </location>
</feature>
<dbReference type="PROSITE" id="PS00178">
    <property type="entry name" value="AA_TRNA_LIGASE_I"/>
    <property type="match status" value="1"/>
</dbReference>
<evidence type="ECO:0000256" key="16">
    <source>
        <dbReference type="RuleBase" id="RU363035"/>
    </source>
</evidence>
<evidence type="ECO:0000259" key="18">
    <source>
        <dbReference type="Pfam" id="PF00133"/>
    </source>
</evidence>
<dbReference type="InterPro" id="IPR009080">
    <property type="entry name" value="tRNAsynth_Ia_anticodon-bd"/>
</dbReference>
<dbReference type="EMBL" id="JAPWDV010000003">
    <property type="protein sequence ID" value="KAJ6217790.1"/>
    <property type="molecule type" value="Genomic_DNA"/>
</dbReference>
<dbReference type="SUPFAM" id="SSF52374">
    <property type="entry name" value="Nucleotidylyl transferase"/>
    <property type="match status" value="1"/>
</dbReference>
<comment type="subcellular location">
    <subcellularLocation>
        <location evidence="3">Cytoplasm</location>
    </subcellularLocation>
    <subcellularLocation>
        <location evidence="2">Mitochondrion</location>
    </subcellularLocation>
</comment>
<feature type="region of interest" description="Disordered" evidence="17">
    <location>
        <begin position="326"/>
        <end position="399"/>
    </location>
</feature>
<protein>
    <recommendedName>
        <fullName evidence="14">Valine--tRNA ligase, mitochondrial</fullName>
        <ecNumber evidence="6">6.1.1.9</ecNumber>
    </recommendedName>
    <alternativeName>
        <fullName evidence="13">Valyl-tRNA synthetase</fullName>
    </alternativeName>
</protein>
<sequence length="1498" mass="172885">MSDEESEYSDEEVEEVEEVKKPQPPKQAEKKPEEVSEAELAMDEKLRKKKAEEEEQWTEYVEQRKKQRQKEEEDLRKLKERQAARKQRRAEQEKKIEEFKQRQEEIRIRELEERRARDAEAKRKRLEEAERKRAAMQAAMDKSQTTKVERNFVVTKRSDGGPGAALGGSGFDRFTNVLSARSEMGKTKEQLAEDKRIAMSFRVKALDIDGLSVDDLKKKATQLWDMIVQLESDKYDLEERQKRQDYDLKELAERQRQINRNKALKKGLDPDALSGKFPPKILTASKYERQVDRRTFGDKKGLFEGGYDSMVEASLEKMWQERTKEFKEKEHSGLVKWDPEHPKNKETYEPGARTYDDNDEDDLDLMDQQKLQSNTEENLAASGSTDLDDKPKVKSEKELKKEAAKLAKLEKFKQKQEKLKQIENEKKNKEPKKEKESKKAVVTYTRNIPKGEKKDVVSDPMPSGYSPKYVEAVWYDWWDKQGFFRPEYNAPNGDISMPNPNGSFVMVIPPPNVTGFLHLGHALTNAIEDSMTRWHRMCGRTTLWNPGCDHAGISTQIVVEKKLWREKQLTRHDLGRERFVEEVWKWKNEKGDRIYEQMKLLGISADWSRATFTLDPKMCRAVTEAFVRLHERGLIYRTKRLVNWSCTLRSAISDIEVNKLELTGRTFLSVPNYSDKVEFGVLHLFAYPIMDPEPNGPKEIIVATTRIETMLGDTAIAVNPNDERYKSLNGKFAQHPFITDRKLPIILDDYVEMDFGTGAVKITPAHDPNDYEIGVRHNLPFVNIITDDGLISPGNGQFSGMKRFDVRKAIIVELTKLGLYKEWKDNPMVVPICDRSKDIIEPLVKYQWYVDCKDIAEKSAEVVRNGSLKVLPKMHEKTWFRWMDTIRDWCISRQNWWGHRIPIYFANINGVDSKLETEEEINRHWISGRDEAEARKKAAEQFNVSEDQIELTQDEDVLDTWFSSGLFPFAIFGWPDKTKDFEAFFPGNLLETGQDIIFFWVARMVMLSLLLCEKLPFDVVYLHSIIRDAHGRKMSKSLGNVIDPVHVINGITLKQLNETLYDSNLSKQEIETAIKGQKQDFPQGIPECGTDAMRFGLLAYTVQGRDINLDIKRIEGYRNFCNKLWNAAKFTLMTLGTNFKPNPSSKILTGHESKLDHWILSCAYEVTNLSNKAFEEYRFAELTEILYDYWLYKLCNMYLESIKPIIQAEADKPAEAEAARQTLYTALDIGLRLLHPLMPFITEELYQRLPRRSQDNDPPSIMVTQYPTIEQYKEFSRNEPLEAEVAFVDKILHQVRSVRSEHNLAKTPALIYLWFDTDSGLLEQMQPYLDTIKFLTYSPTIEILPSISQGGESVQPEGTVSITISETCQAFMQLKEEKSSVPTNHRPMNKVAGPKVNRSKFRTETVNNSKQTNSKSRNNCSSDGKSTNMSQTRTKNKMGGATTPSFNDDNGRANPTFESDVKTMESQPSAVKSTGSGYYAALMKQMRVKSVSQYGMPR</sequence>
<dbReference type="Gene3D" id="1.20.5.350">
    <property type="match status" value="1"/>
</dbReference>
<dbReference type="FunFam" id="1.10.730.10:FF:000009">
    <property type="entry name" value="Valine--tRNA ligase, mitochondrial"/>
    <property type="match status" value="1"/>
</dbReference>
<dbReference type="FunFam" id="3.90.740.10:FF:000005">
    <property type="entry name" value="Valine--tRNA ligase, mitochondrial"/>
    <property type="match status" value="1"/>
</dbReference>
<gene>
    <name evidence="20" type="ORF">RDWZM_008947</name>
</gene>
<comment type="catalytic activity">
    <reaction evidence="15">
        <text>tRNA(Val) + L-valine + ATP = L-valyl-tRNA(Val) + AMP + diphosphate</text>
        <dbReference type="Rhea" id="RHEA:10704"/>
        <dbReference type="Rhea" id="RHEA-COMP:9672"/>
        <dbReference type="Rhea" id="RHEA-COMP:9708"/>
        <dbReference type="ChEBI" id="CHEBI:30616"/>
        <dbReference type="ChEBI" id="CHEBI:33019"/>
        <dbReference type="ChEBI" id="CHEBI:57762"/>
        <dbReference type="ChEBI" id="CHEBI:78442"/>
        <dbReference type="ChEBI" id="CHEBI:78537"/>
        <dbReference type="ChEBI" id="CHEBI:456215"/>
        <dbReference type="EC" id="6.1.1.9"/>
    </reaction>
</comment>
<evidence type="ECO:0000256" key="15">
    <source>
        <dbReference type="ARBA" id="ARBA00047552"/>
    </source>
</evidence>
<keyword evidence="12 16" id="KW-0030">Aminoacyl-tRNA synthetase</keyword>
<organism evidence="20 21">
    <name type="scientific">Blomia tropicalis</name>
    <name type="common">Mite</name>
    <dbReference type="NCBI Taxonomy" id="40697"/>
    <lineage>
        <taxon>Eukaryota</taxon>
        <taxon>Metazoa</taxon>
        <taxon>Ecdysozoa</taxon>
        <taxon>Arthropoda</taxon>
        <taxon>Chelicerata</taxon>
        <taxon>Arachnida</taxon>
        <taxon>Acari</taxon>
        <taxon>Acariformes</taxon>
        <taxon>Sarcoptiformes</taxon>
        <taxon>Astigmata</taxon>
        <taxon>Glycyphagoidea</taxon>
        <taxon>Echimyopodidae</taxon>
        <taxon>Blomia</taxon>
    </lineage>
</organism>
<evidence type="ECO:0000256" key="11">
    <source>
        <dbReference type="ARBA" id="ARBA00022917"/>
    </source>
</evidence>
<dbReference type="CDD" id="cd00817">
    <property type="entry name" value="ValRS_core"/>
    <property type="match status" value="1"/>
</dbReference>
<proteinExistence type="inferred from homology"/>
<dbReference type="InterPro" id="IPR038077">
    <property type="entry name" value="Troponin_sf"/>
</dbReference>
<comment type="function">
    <text evidence="1">Troponin T is the tropomyosin-binding subunit of troponin, the thin filament regulatory complex which confers calcium-sensitivity to striated muscle actomyosin ATPase activity.</text>
</comment>
<dbReference type="PRINTS" id="PR00986">
    <property type="entry name" value="TRNASYNTHVAL"/>
</dbReference>
<dbReference type="GO" id="GO:0005861">
    <property type="term" value="C:troponin complex"/>
    <property type="evidence" value="ECO:0007669"/>
    <property type="project" value="InterPro"/>
</dbReference>
<dbReference type="HAMAP" id="MF_02004">
    <property type="entry name" value="Val_tRNA_synth_type1"/>
    <property type="match status" value="1"/>
</dbReference>
<feature type="compositionally biased region" description="Polar residues" evidence="17">
    <location>
        <begin position="373"/>
        <end position="385"/>
    </location>
</feature>
<evidence type="ECO:0000256" key="4">
    <source>
        <dbReference type="ARBA" id="ARBA00005594"/>
    </source>
</evidence>
<dbReference type="InterPro" id="IPR013155">
    <property type="entry name" value="M/V/L/I-tRNA-synth_anticd-bd"/>
</dbReference>
<evidence type="ECO:0000256" key="17">
    <source>
        <dbReference type="SAM" id="MobiDB-lite"/>
    </source>
</evidence>
<evidence type="ECO:0000313" key="20">
    <source>
        <dbReference type="EMBL" id="KAJ6217790.1"/>
    </source>
</evidence>
<feature type="compositionally biased region" description="Basic and acidic residues" evidence="17">
    <location>
        <begin position="42"/>
        <end position="52"/>
    </location>
</feature>
<comment type="similarity">
    <text evidence="5">Belongs to the troponin T family.</text>
</comment>
<feature type="region of interest" description="Disordered" evidence="17">
    <location>
        <begin position="1377"/>
        <end position="1473"/>
    </location>
</feature>
<dbReference type="GO" id="GO:0005524">
    <property type="term" value="F:ATP binding"/>
    <property type="evidence" value="ECO:0007669"/>
    <property type="project" value="UniProtKB-KW"/>
</dbReference>
<comment type="similarity">
    <text evidence="4 16">Belongs to the class-I aminoacyl-tRNA synthetase family.</text>
</comment>
<feature type="compositionally biased region" description="Acidic residues" evidence="17">
    <location>
        <begin position="1"/>
        <end position="17"/>
    </location>
</feature>
<dbReference type="FunFam" id="1.20.5.350:FF:000003">
    <property type="entry name" value="Troponin T isoform 5"/>
    <property type="match status" value="1"/>
</dbReference>
<dbReference type="SUPFAM" id="SSF90250">
    <property type="entry name" value="Troponin coil-coiled subunits"/>
    <property type="match status" value="1"/>
</dbReference>
<evidence type="ECO:0000256" key="5">
    <source>
        <dbReference type="ARBA" id="ARBA00008330"/>
    </source>
</evidence>
<dbReference type="InterPro" id="IPR002303">
    <property type="entry name" value="Valyl-tRNA_ligase"/>
</dbReference>
<feature type="compositionally biased region" description="Basic and acidic residues" evidence="17">
    <location>
        <begin position="326"/>
        <end position="348"/>
    </location>
</feature>
<dbReference type="EC" id="6.1.1.9" evidence="6"/>
<dbReference type="Pfam" id="PF00133">
    <property type="entry name" value="tRNA-synt_1"/>
    <property type="match status" value="1"/>
</dbReference>
<reference evidence="20" key="1">
    <citation type="submission" date="2022-12" db="EMBL/GenBank/DDBJ databases">
        <title>Genome assemblies of Blomia tropicalis.</title>
        <authorList>
            <person name="Cui Y."/>
        </authorList>
    </citation>
    <scope>NUCLEOTIDE SEQUENCE</scope>
    <source>
        <tissue evidence="20">Adult mites</tissue>
    </source>
</reference>
<dbReference type="GO" id="GO:0004832">
    <property type="term" value="F:valine-tRNA ligase activity"/>
    <property type="evidence" value="ECO:0007669"/>
    <property type="project" value="UniProtKB-EC"/>
</dbReference>
<feature type="compositionally biased region" description="Basic and acidic residues" evidence="17">
    <location>
        <begin position="422"/>
        <end position="439"/>
    </location>
</feature>
<dbReference type="SUPFAM" id="SSF50677">
    <property type="entry name" value="ValRS/IleRS/LeuRS editing domain"/>
    <property type="match status" value="1"/>
</dbReference>
<feature type="region of interest" description="Disordered" evidence="17">
    <location>
        <begin position="1"/>
        <end position="149"/>
    </location>
</feature>
<feature type="compositionally biased region" description="Basic and acidic residues" evidence="17">
    <location>
        <begin position="61"/>
        <end position="133"/>
    </location>
</feature>
<dbReference type="GO" id="GO:0005739">
    <property type="term" value="C:mitochondrion"/>
    <property type="evidence" value="ECO:0007669"/>
    <property type="project" value="UniProtKB-SubCell"/>
</dbReference>
<keyword evidence="11 16" id="KW-0648">Protein biosynthesis</keyword>
<comment type="caution">
    <text evidence="20">The sequence shown here is derived from an EMBL/GenBank/DDBJ whole genome shotgun (WGS) entry which is preliminary data.</text>
</comment>
<dbReference type="InterPro" id="IPR033705">
    <property type="entry name" value="Anticodon_Ia_Val"/>
</dbReference>
<dbReference type="FunFam" id="3.40.50.620:FF:000078">
    <property type="entry name" value="Valine--tRNA ligase, mitochondrial"/>
    <property type="match status" value="1"/>
</dbReference>
<feature type="domain" description="Methionyl/Valyl/Leucyl/Isoleucyl-tRNA synthetase anticodon-binding" evidence="19">
    <location>
        <begin position="1156"/>
        <end position="1306"/>
    </location>
</feature>
<dbReference type="InterPro" id="IPR002300">
    <property type="entry name" value="aa-tRNA-synth_Ia"/>
</dbReference>
<dbReference type="NCBIfam" id="NF004349">
    <property type="entry name" value="PRK05729.1"/>
    <property type="match status" value="1"/>
</dbReference>
<dbReference type="GO" id="GO:0006438">
    <property type="term" value="P:valyl-tRNA aminoacylation"/>
    <property type="evidence" value="ECO:0007669"/>
    <property type="project" value="InterPro"/>
</dbReference>
<keyword evidence="21" id="KW-1185">Reference proteome</keyword>
<dbReference type="CDD" id="cd07962">
    <property type="entry name" value="Anticodon_Ia_Val"/>
    <property type="match status" value="1"/>
</dbReference>
<dbReference type="Gene3D" id="3.40.50.620">
    <property type="entry name" value="HUPs"/>
    <property type="match status" value="2"/>
</dbReference>
<keyword evidence="8 16" id="KW-0436">Ligase</keyword>
<feature type="compositionally biased region" description="Basic and acidic residues" evidence="17">
    <location>
        <begin position="387"/>
        <end position="399"/>
    </location>
</feature>
<evidence type="ECO:0000256" key="2">
    <source>
        <dbReference type="ARBA" id="ARBA00004173"/>
    </source>
</evidence>
<evidence type="ECO:0000313" key="21">
    <source>
        <dbReference type="Proteomes" id="UP001142055"/>
    </source>
</evidence>
<keyword evidence="7" id="KW-0963">Cytoplasm</keyword>
<dbReference type="PANTHER" id="PTHR11946">
    <property type="entry name" value="VALYL-TRNA SYNTHETASES"/>
    <property type="match status" value="1"/>
</dbReference>
<feature type="compositionally biased region" description="Polar residues" evidence="17">
    <location>
        <begin position="1404"/>
        <end position="1433"/>
    </location>
</feature>
<dbReference type="PANTHER" id="PTHR11946:SF109">
    <property type="entry name" value="VALINE--TRNA LIGASE"/>
    <property type="match status" value="1"/>
</dbReference>
<evidence type="ECO:0000256" key="13">
    <source>
        <dbReference type="ARBA" id="ARBA00029936"/>
    </source>
</evidence>
<keyword evidence="10 16" id="KW-0067">ATP-binding</keyword>
<evidence type="ECO:0000256" key="9">
    <source>
        <dbReference type="ARBA" id="ARBA00022741"/>
    </source>
</evidence>
<evidence type="ECO:0000256" key="8">
    <source>
        <dbReference type="ARBA" id="ARBA00022598"/>
    </source>
</evidence>
<dbReference type="Gene3D" id="3.90.740.10">
    <property type="entry name" value="Valyl/Leucyl/Isoleucyl-tRNA synthetase, editing domain"/>
    <property type="match status" value="1"/>
</dbReference>
<dbReference type="InterPro" id="IPR001412">
    <property type="entry name" value="aa-tRNA-synth_I_CS"/>
</dbReference>
<name>A0A9Q0M5K7_BLOTA</name>
<dbReference type="SUPFAM" id="SSF47323">
    <property type="entry name" value="Anticodon-binding domain of a subclass of class I aminoacyl-tRNA synthetases"/>
    <property type="match status" value="1"/>
</dbReference>
<feature type="compositionally biased region" description="Polar residues" evidence="17">
    <location>
        <begin position="1464"/>
        <end position="1473"/>
    </location>
</feature>
<evidence type="ECO:0000256" key="14">
    <source>
        <dbReference type="ARBA" id="ARBA00040837"/>
    </source>
</evidence>
<dbReference type="FunFam" id="3.40.50.620:FF:000020">
    <property type="entry name" value="Valine--tRNA ligase, mitochondrial"/>
    <property type="match status" value="1"/>
</dbReference>
<evidence type="ECO:0000256" key="3">
    <source>
        <dbReference type="ARBA" id="ARBA00004496"/>
    </source>
</evidence>
<evidence type="ECO:0000256" key="7">
    <source>
        <dbReference type="ARBA" id="ARBA00022490"/>
    </source>
</evidence>
<dbReference type="Pfam" id="PF00992">
    <property type="entry name" value="Troponin"/>
    <property type="match status" value="1"/>
</dbReference>
<dbReference type="InterPro" id="IPR009008">
    <property type="entry name" value="Val/Leu/Ile-tRNA-synth_edit"/>
</dbReference>
<dbReference type="NCBIfam" id="TIGR00422">
    <property type="entry name" value="valS"/>
    <property type="match status" value="1"/>
</dbReference>
<accession>A0A9Q0M5K7</accession>
<keyword evidence="9 16" id="KW-0547">Nucleotide-binding</keyword>